<dbReference type="OrthoDB" id="3020812at2759"/>
<dbReference type="Proteomes" id="UP000307440">
    <property type="component" value="Unassembled WGS sequence"/>
</dbReference>
<evidence type="ECO:0000313" key="1">
    <source>
        <dbReference type="EMBL" id="TFK23681.1"/>
    </source>
</evidence>
<organism evidence="1 2">
    <name type="scientific">Coprinopsis marcescibilis</name>
    <name type="common">Agaric fungus</name>
    <name type="synonym">Psathyrella marcescibilis</name>
    <dbReference type="NCBI Taxonomy" id="230819"/>
    <lineage>
        <taxon>Eukaryota</taxon>
        <taxon>Fungi</taxon>
        <taxon>Dikarya</taxon>
        <taxon>Basidiomycota</taxon>
        <taxon>Agaricomycotina</taxon>
        <taxon>Agaricomycetes</taxon>
        <taxon>Agaricomycetidae</taxon>
        <taxon>Agaricales</taxon>
        <taxon>Agaricineae</taxon>
        <taxon>Psathyrellaceae</taxon>
        <taxon>Coprinopsis</taxon>
    </lineage>
</organism>
<feature type="non-terminal residue" evidence="1">
    <location>
        <position position="1"/>
    </location>
</feature>
<protein>
    <submittedName>
        <fullName evidence="1">Uncharacterized protein</fullName>
    </submittedName>
</protein>
<keyword evidence="2" id="KW-1185">Reference proteome</keyword>
<reference evidence="1 2" key="1">
    <citation type="journal article" date="2019" name="Nat. Ecol. Evol.">
        <title>Megaphylogeny resolves global patterns of mushroom evolution.</title>
        <authorList>
            <person name="Varga T."/>
            <person name="Krizsan K."/>
            <person name="Foldi C."/>
            <person name="Dima B."/>
            <person name="Sanchez-Garcia M."/>
            <person name="Sanchez-Ramirez S."/>
            <person name="Szollosi G.J."/>
            <person name="Szarkandi J.G."/>
            <person name="Papp V."/>
            <person name="Albert L."/>
            <person name="Andreopoulos W."/>
            <person name="Angelini C."/>
            <person name="Antonin V."/>
            <person name="Barry K.W."/>
            <person name="Bougher N.L."/>
            <person name="Buchanan P."/>
            <person name="Buyck B."/>
            <person name="Bense V."/>
            <person name="Catcheside P."/>
            <person name="Chovatia M."/>
            <person name="Cooper J."/>
            <person name="Damon W."/>
            <person name="Desjardin D."/>
            <person name="Finy P."/>
            <person name="Geml J."/>
            <person name="Haridas S."/>
            <person name="Hughes K."/>
            <person name="Justo A."/>
            <person name="Karasinski D."/>
            <person name="Kautmanova I."/>
            <person name="Kiss B."/>
            <person name="Kocsube S."/>
            <person name="Kotiranta H."/>
            <person name="LaButti K.M."/>
            <person name="Lechner B.E."/>
            <person name="Liimatainen K."/>
            <person name="Lipzen A."/>
            <person name="Lukacs Z."/>
            <person name="Mihaltcheva S."/>
            <person name="Morgado L.N."/>
            <person name="Niskanen T."/>
            <person name="Noordeloos M.E."/>
            <person name="Ohm R.A."/>
            <person name="Ortiz-Santana B."/>
            <person name="Ovrebo C."/>
            <person name="Racz N."/>
            <person name="Riley R."/>
            <person name="Savchenko A."/>
            <person name="Shiryaev A."/>
            <person name="Soop K."/>
            <person name="Spirin V."/>
            <person name="Szebenyi C."/>
            <person name="Tomsovsky M."/>
            <person name="Tulloss R.E."/>
            <person name="Uehling J."/>
            <person name="Grigoriev I.V."/>
            <person name="Vagvolgyi C."/>
            <person name="Papp T."/>
            <person name="Martin F.M."/>
            <person name="Miettinen O."/>
            <person name="Hibbett D.S."/>
            <person name="Nagy L.G."/>
        </authorList>
    </citation>
    <scope>NUCLEOTIDE SEQUENCE [LARGE SCALE GENOMIC DNA]</scope>
    <source>
        <strain evidence="1 2">CBS 121175</strain>
    </source>
</reference>
<feature type="non-terminal residue" evidence="1">
    <location>
        <position position="139"/>
    </location>
</feature>
<accession>A0A5C3KSY2</accession>
<dbReference type="AlphaFoldDB" id="A0A5C3KSY2"/>
<dbReference type="STRING" id="230819.A0A5C3KSY2"/>
<evidence type="ECO:0000313" key="2">
    <source>
        <dbReference type="Proteomes" id="UP000307440"/>
    </source>
</evidence>
<gene>
    <name evidence="1" type="ORF">FA15DRAFT_548429</name>
</gene>
<proteinExistence type="predicted"/>
<name>A0A5C3KSY2_COPMA</name>
<dbReference type="EMBL" id="ML210214">
    <property type="protein sequence ID" value="TFK23681.1"/>
    <property type="molecule type" value="Genomic_DNA"/>
</dbReference>
<sequence length="139" mass="15753">ITICDYVVGKRILFVGPETTYHLHNLWLAALERQKGHSLHCPGAQYCVFHHICNFDHDSSSTMIFDGRKQKLPGSRQLRETGSAILQYTLSSSLATSDGTLGDKESRPLVDQLNDVRVHNSDWIMRFRRADIVVMSRAP</sequence>